<dbReference type="Pfam" id="PF00364">
    <property type="entry name" value="Biotin_lipoyl"/>
    <property type="match status" value="1"/>
</dbReference>
<dbReference type="PROSITE" id="PS50968">
    <property type="entry name" value="BIOTINYL_LIPOYL"/>
    <property type="match status" value="1"/>
</dbReference>
<dbReference type="AlphaFoldDB" id="B6GEC3"/>
<dbReference type="PROSITE" id="PS00188">
    <property type="entry name" value="BIOTIN"/>
    <property type="match status" value="1"/>
</dbReference>
<protein>
    <submittedName>
        <fullName evidence="3">Biotin-requiring enzyme</fullName>
    </submittedName>
</protein>
<evidence type="ECO:0000256" key="1">
    <source>
        <dbReference type="ARBA" id="ARBA00023267"/>
    </source>
</evidence>
<dbReference type="InterPro" id="IPR000089">
    <property type="entry name" value="Biotin_lipoyl"/>
</dbReference>
<keyword evidence="1" id="KW-0092">Biotin</keyword>
<feature type="domain" description="Lipoyl-binding" evidence="2">
    <location>
        <begin position="5"/>
        <end position="88"/>
    </location>
</feature>
<dbReference type="PANTHER" id="PTHR45266">
    <property type="entry name" value="OXALOACETATE DECARBOXYLASE ALPHA CHAIN"/>
    <property type="match status" value="1"/>
</dbReference>
<dbReference type="InterPro" id="IPR050709">
    <property type="entry name" value="Biotin_Carboxyl_Carrier/Decarb"/>
</dbReference>
<dbReference type="FunFam" id="2.40.50.100:FF:000003">
    <property type="entry name" value="Acetyl-CoA carboxylase biotin carboxyl carrier protein"/>
    <property type="match status" value="1"/>
</dbReference>
<evidence type="ECO:0000313" key="3">
    <source>
        <dbReference type="EMBL" id="EEA89343.1"/>
    </source>
</evidence>
<dbReference type="EMBL" id="ABXJ01000148">
    <property type="protein sequence ID" value="EEA89343.1"/>
    <property type="molecule type" value="Genomic_DNA"/>
</dbReference>
<accession>B6GEC3</accession>
<sequence length="88" mass="8788">PAPAPEPAPAPAAPAAAGSFAQTAPMPGTILDIHVKVGDVVAANQPVMVLEAMKMENEVVAEQAGTIASINVEKGAMVNPGDTLFTLA</sequence>
<evidence type="ECO:0000313" key="4">
    <source>
        <dbReference type="Proteomes" id="UP000003560"/>
    </source>
</evidence>
<dbReference type="OrthoDB" id="5149441at2"/>
<evidence type="ECO:0000259" key="2">
    <source>
        <dbReference type="PROSITE" id="PS50968"/>
    </source>
</evidence>
<comment type="caution">
    <text evidence="3">The sequence shown here is derived from an EMBL/GenBank/DDBJ whole genome shotgun (WGS) entry which is preliminary data.</text>
</comment>
<dbReference type="PANTHER" id="PTHR45266:SF3">
    <property type="entry name" value="OXALOACETATE DECARBOXYLASE ALPHA CHAIN"/>
    <property type="match status" value="1"/>
</dbReference>
<reference evidence="3 4" key="1">
    <citation type="submission" date="2008-10" db="EMBL/GenBank/DDBJ databases">
        <title>Draft genome sequence of Collinsella stercoris (DSM 13279).</title>
        <authorList>
            <person name="Sudarsanam P."/>
            <person name="Ley R."/>
            <person name="Guruge J."/>
            <person name="Turnbaugh P.J."/>
            <person name="Mahowald M."/>
            <person name="Liep D."/>
            <person name="Gordon J."/>
        </authorList>
    </citation>
    <scope>NUCLEOTIDE SEQUENCE [LARGE SCALE GENOMIC DNA]</scope>
    <source>
        <strain evidence="3 4">DSM 13279</strain>
    </source>
</reference>
<dbReference type="InterPro" id="IPR001882">
    <property type="entry name" value="Biotin_BS"/>
</dbReference>
<dbReference type="STRING" id="445975.COLSTE_02460"/>
<dbReference type="CDD" id="cd06850">
    <property type="entry name" value="biotinyl_domain"/>
    <property type="match status" value="1"/>
</dbReference>
<dbReference type="HOGENOM" id="CLU_016733_9_1_11"/>
<name>B6GEC3_9ACTN</name>
<dbReference type="RefSeq" id="WP_006722082.1">
    <property type="nucleotide sequence ID" value="NZ_DS995480.1"/>
</dbReference>
<dbReference type="Proteomes" id="UP000003560">
    <property type="component" value="Unassembled WGS sequence"/>
</dbReference>
<dbReference type="InterPro" id="IPR011053">
    <property type="entry name" value="Single_hybrid_motif"/>
</dbReference>
<proteinExistence type="predicted"/>
<dbReference type="SUPFAM" id="SSF51230">
    <property type="entry name" value="Single hybrid motif"/>
    <property type="match status" value="1"/>
</dbReference>
<keyword evidence="4" id="KW-1185">Reference proteome</keyword>
<dbReference type="Gene3D" id="2.40.50.100">
    <property type="match status" value="1"/>
</dbReference>
<feature type="non-terminal residue" evidence="3">
    <location>
        <position position="1"/>
    </location>
</feature>
<reference evidence="3 4" key="2">
    <citation type="submission" date="2008-10" db="EMBL/GenBank/DDBJ databases">
        <authorList>
            <person name="Fulton L."/>
            <person name="Clifton S."/>
            <person name="Fulton B."/>
            <person name="Xu J."/>
            <person name="Minx P."/>
            <person name="Pepin K.H."/>
            <person name="Johnson M."/>
            <person name="Thiruvilangam P."/>
            <person name="Bhonagiri V."/>
            <person name="Nash W.E."/>
            <person name="Mardis E.R."/>
            <person name="Wilson R.K."/>
        </authorList>
    </citation>
    <scope>NUCLEOTIDE SEQUENCE [LARGE SCALE GENOMIC DNA]</scope>
    <source>
        <strain evidence="3 4">DSM 13279</strain>
    </source>
</reference>
<gene>
    <name evidence="3" type="ORF">COLSTE_02460</name>
</gene>
<dbReference type="eggNOG" id="COG4770">
    <property type="taxonomic scope" value="Bacteria"/>
</dbReference>
<organism evidence="3 4">
    <name type="scientific">Collinsella stercoris DSM 13279</name>
    <dbReference type="NCBI Taxonomy" id="445975"/>
    <lineage>
        <taxon>Bacteria</taxon>
        <taxon>Bacillati</taxon>
        <taxon>Actinomycetota</taxon>
        <taxon>Coriobacteriia</taxon>
        <taxon>Coriobacteriales</taxon>
        <taxon>Coriobacteriaceae</taxon>
        <taxon>Collinsella</taxon>
    </lineage>
</organism>